<name>A0ABP6H8I6_9MICO</name>
<keyword evidence="1" id="KW-1133">Transmembrane helix</keyword>
<dbReference type="EMBL" id="BAAARN010000003">
    <property type="protein sequence ID" value="GAA2738260.1"/>
    <property type="molecule type" value="Genomic_DNA"/>
</dbReference>
<evidence type="ECO:0008006" key="4">
    <source>
        <dbReference type="Google" id="ProtNLM"/>
    </source>
</evidence>
<gene>
    <name evidence="2" type="ORF">GCM10009867_28780</name>
</gene>
<proteinExistence type="predicted"/>
<sequence>MGEARDGHRDVTGEYKARVGPMTWGRIALGVAWVVAGAVQLADDHVSIALLWWATATLWLAMAAVGQRGRTLVDADGVVVKAVSRTKRMSWDEVNFTTSAPSTHWPPADLTLRARNGRELPTHVPALRWAEIKAYGEQHRSVQDQPSRPT</sequence>
<feature type="transmembrane region" description="Helical" evidence="1">
    <location>
        <begin position="24"/>
        <end position="42"/>
    </location>
</feature>
<comment type="caution">
    <text evidence="2">The sequence shown here is derived from an EMBL/GenBank/DDBJ whole genome shotgun (WGS) entry which is preliminary data.</text>
</comment>
<keyword evidence="3" id="KW-1185">Reference proteome</keyword>
<dbReference type="Proteomes" id="UP001501326">
    <property type="component" value="Unassembled WGS sequence"/>
</dbReference>
<keyword evidence="1" id="KW-0472">Membrane</keyword>
<accession>A0ABP6H8I6</accession>
<feature type="transmembrane region" description="Helical" evidence="1">
    <location>
        <begin position="48"/>
        <end position="65"/>
    </location>
</feature>
<evidence type="ECO:0000256" key="1">
    <source>
        <dbReference type="SAM" id="Phobius"/>
    </source>
</evidence>
<keyword evidence="1" id="KW-0812">Transmembrane</keyword>
<organism evidence="2 3">
    <name type="scientific">Pedococcus aerophilus</name>
    <dbReference type="NCBI Taxonomy" id="436356"/>
    <lineage>
        <taxon>Bacteria</taxon>
        <taxon>Bacillati</taxon>
        <taxon>Actinomycetota</taxon>
        <taxon>Actinomycetes</taxon>
        <taxon>Micrococcales</taxon>
        <taxon>Intrasporangiaceae</taxon>
        <taxon>Pedococcus</taxon>
    </lineage>
</organism>
<protein>
    <recommendedName>
        <fullName evidence="4">PH domain-containing protein</fullName>
    </recommendedName>
</protein>
<dbReference type="RefSeq" id="WP_344194626.1">
    <property type="nucleotide sequence ID" value="NZ_BAAARN010000003.1"/>
</dbReference>
<reference evidence="3" key="1">
    <citation type="journal article" date="2019" name="Int. J. Syst. Evol. Microbiol.">
        <title>The Global Catalogue of Microorganisms (GCM) 10K type strain sequencing project: providing services to taxonomists for standard genome sequencing and annotation.</title>
        <authorList>
            <consortium name="The Broad Institute Genomics Platform"/>
            <consortium name="The Broad Institute Genome Sequencing Center for Infectious Disease"/>
            <person name="Wu L."/>
            <person name="Ma J."/>
        </authorList>
    </citation>
    <scope>NUCLEOTIDE SEQUENCE [LARGE SCALE GENOMIC DNA]</scope>
    <source>
        <strain evidence="3">JCM 16378</strain>
    </source>
</reference>
<evidence type="ECO:0000313" key="2">
    <source>
        <dbReference type="EMBL" id="GAA2738260.1"/>
    </source>
</evidence>
<evidence type="ECO:0000313" key="3">
    <source>
        <dbReference type="Proteomes" id="UP001501326"/>
    </source>
</evidence>